<dbReference type="SUPFAM" id="SSF57850">
    <property type="entry name" value="RING/U-box"/>
    <property type="match status" value="1"/>
</dbReference>
<dbReference type="Gene3D" id="3.30.40.10">
    <property type="entry name" value="Zinc/RING finger domain, C3HC4 (zinc finger)"/>
    <property type="match status" value="1"/>
</dbReference>
<keyword evidence="2" id="KW-0863">Zinc-finger</keyword>
<dbReference type="Proteomes" id="UP000593567">
    <property type="component" value="Unassembled WGS sequence"/>
</dbReference>
<evidence type="ECO:0000256" key="3">
    <source>
        <dbReference type="ARBA" id="ARBA00022833"/>
    </source>
</evidence>
<evidence type="ECO:0000313" key="5">
    <source>
        <dbReference type="Proteomes" id="UP000593567"/>
    </source>
</evidence>
<dbReference type="GO" id="GO:0008270">
    <property type="term" value="F:zinc ion binding"/>
    <property type="evidence" value="ECO:0007669"/>
    <property type="project" value="UniProtKB-KW"/>
</dbReference>
<reference evidence="4" key="1">
    <citation type="submission" date="2020-06" db="EMBL/GenBank/DDBJ databases">
        <title>Draft genome of Bugula neritina, a colonial animal packing powerful symbionts and potential medicines.</title>
        <authorList>
            <person name="Rayko M."/>
        </authorList>
    </citation>
    <scope>NUCLEOTIDE SEQUENCE [LARGE SCALE GENOMIC DNA]</scope>
    <source>
        <strain evidence="4">Kwan_BN1</strain>
    </source>
</reference>
<sequence>MASNTASKSARTRVIQAFQLTVECGICTNVRELRLLPCQHMMCAPCLGLFLVLKYQSKHAFIILLQIWS</sequence>
<keyword evidence="5" id="KW-1185">Reference proteome</keyword>
<keyword evidence="3" id="KW-0862">Zinc</keyword>
<gene>
    <name evidence="4" type="ORF">EB796_006709</name>
</gene>
<evidence type="ECO:0000256" key="1">
    <source>
        <dbReference type="ARBA" id="ARBA00022723"/>
    </source>
</evidence>
<keyword evidence="1" id="KW-0479">Metal-binding</keyword>
<comment type="caution">
    <text evidence="4">The sequence shown here is derived from an EMBL/GenBank/DDBJ whole genome shotgun (WGS) entry which is preliminary data.</text>
</comment>
<dbReference type="InterPro" id="IPR017907">
    <property type="entry name" value="Znf_RING_CS"/>
</dbReference>
<name>A0A7J7K9T1_BUGNE</name>
<dbReference type="AlphaFoldDB" id="A0A7J7K9T1"/>
<evidence type="ECO:0000256" key="2">
    <source>
        <dbReference type="ARBA" id="ARBA00022771"/>
    </source>
</evidence>
<dbReference type="PROSITE" id="PS00518">
    <property type="entry name" value="ZF_RING_1"/>
    <property type="match status" value="1"/>
</dbReference>
<organism evidence="4 5">
    <name type="scientific">Bugula neritina</name>
    <name type="common">Brown bryozoan</name>
    <name type="synonym">Sertularia neritina</name>
    <dbReference type="NCBI Taxonomy" id="10212"/>
    <lineage>
        <taxon>Eukaryota</taxon>
        <taxon>Metazoa</taxon>
        <taxon>Spiralia</taxon>
        <taxon>Lophotrochozoa</taxon>
        <taxon>Bryozoa</taxon>
        <taxon>Gymnolaemata</taxon>
        <taxon>Cheilostomatida</taxon>
        <taxon>Flustrina</taxon>
        <taxon>Buguloidea</taxon>
        <taxon>Bugulidae</taxon>
        <taxon>Bugula</taxon>
    </lineage>
</organism>
<proteinExistence type="predicted"/>
<evidence type="ECO:0000313" key="4">
    <source>
        <dbReference type="EMBL" id="KAF6034987.1"/>
    </source>
</evidence>
<protein>
    <submittedName>
        <fullName evidence="4">Uncharacterized protein</fullName>
    </submittedName>
</protein>
<dbReference type="OrthoDB" id="111250at2759"/>
<accession>A0A7J7K9T1</accession>
<dbReference type="InterPro" id="IPR013083">
    <property type="entry name" value="Znf_RING/FYVE/PHD"/>
</dbReference>
<dbReference type="EMBL" id="VXIV02000956">
    <property type="protein sequence ID" value="KAF6034987.1"/>
    <property type="molecule type" value="Genomic_DNA"/>
</dbReference>